<dbReference type="Gene3D" id="3.40.50.10470">
    <property type="entry name" value="Translation initiation factor eif-2b, domain 2"/>
    <property type="match status" value="1"/>
</dbReference>
<proteinExistence type="inferred from homology"/>
<protein>
    <submittedName>
        <fullName evidence="2">Methylthioribose-1-phosphate isomerase/ribose 1,5-bisphosphate isomerase</fullName>
    </submittedName>
</protein>
<accession>A0A4R6JC20</accession>
<organism evidence="2 3">
    <name type="scientific">Paractinoplanes brasiliensis</name>
    <dbReference type="NCBI Taxonomy" id="52695"/>
    <lineage>
        <taxon>Bacteria</taxon>
        <taxon>Bacillati</taxon>
        <taxon>Actinomycetota</taxon>
        <taxon>Actinomycetes</taxon>
        <taxon>Micromonosporales</taxon>
        <taxon>Micromonosporaceae</taxon>
        <taxon>Paractinoplanes</taxon>
    </lineage>
</organism>
<reference evidence="2 3" key="1">
    <citation type="submission" date="2019-03" db="EMBL/GenBank/DDBJ databases">
        <title>Sequencing the genomes of 1000 actinobacteria strains.</title>
        <authorList>
            <person name="Klenk H.-P."/>
        </authorList>
    </citation>
    <scope>NUCLEOTIDE SEQUENCE [LARGE SCALE GENOMIC DNA]</scope>
    <source>
        <strain evidence="2 3">DSM 43805</strain>
    </source>
</reference>
<dbReference type="InterPro" id="IPR000649">
    <property type="entry name" value="IF-2B-related"/>
</dbReference>
<evidence type="ECO:0000313" key="3">
    <source>
        <dbReference type="Proteomes" id="UP000294901"/>
    </source>
</evidence>
<dbReference type="GO" id="GO:0019509">
    <property type="term" value="P:L-methionine salvage from methylthioadenosine"/>
    <property type="evidence" value="ECO:0007669"/>
    <property type="project" value="TreeGrafter"/>
</dbReference>
<dbReference type="RefSeq" id="WP_133878773.1">
    <property type="nucleotide sequence ID" value="NZ_BOMD01000091.1"/>
</dbReference>
<name>A0A4R6JC20_9ACTN</name>
<dbReference type="EMBL" id="SNWR01000002">
    <property type="protein sequence ID" value="TDO32857.1"/>
    <property type="molecule type" value="Genomic_DNA"/>
</dbReference>
<dbReference type="PANTHER" id="PTHR43475">
    <property type="entry name" value="METHYLTHIORIBOSE-1-PHOSPHATE ISOMERASE"/>
    <property type="match status" value="1"/>
</dbReference>
<sequence length="310" mass="32105">MTELEDLIRAVTGNMVPGGSMFGRTVARIIELTLEPLGAAEPARTRAELEKVCAWANRTKPSMATVRNAVTLALATADATDGSSRSVVEAVSAAMRAFVARSERAVEALAGGGADIVKPGARVLTHSNSASLQSVLGRVVATVPDVSIGVTESRPYRESRRLVESLAGSGVPVTLFSDAAMAVAVGQSDVAIVGADAVFADGTLVNKIGTLPLALACRYHGVPLYGVTELAKVFDGDPSEVGMELRPGAELSDGWEPAEDGRVAVWNQFFEPVPPELITAYVTEAGLVAPGGMLAAYRSSLSAASPCVEP</sequence>
<evidence type="ECO:0000313" key="2">
    <source>
        <dbReference type="EMBL" id="TDO32857.1"/>
    </source>
</evidence>
<dbReference type="SUPFAM" id="SSF100950">
    <property type="entry name" value="NagB/RpiA/CoA transferase-like"/>
    <property type="match status" value="1"/>
</dbReference>
<dbReference type="InterPro" id="IPR037171">
    <property type="entry name" value="NagB/RpiA_transferase-like"/>
</dbReference>
<dbReference type="PANTHER" id="PTHR43475:SF3">
    <property type="entry name" value="TRANSLATION INITIATION FACTOR EIF-2B SUBUNIT FAMILY PROTEIN (AFU_ORTHOLOGUE AFUA_2G14290)"/>
    <property type="match status" value="1"/>
</dbReference>
<evidence type="ECO:0000256" key="1">
    <source>
        <dbReference type="RuleBase" id="RU003814"/>
    </source>
</evidence>
<keyword evidence="3" id="KW-1185">Reference proteome</keyword>
<dbReference type="Gene3D" id="1.20.120.420">
    <property type="entry name" value="translation initiation factor eif-2b, domain 1"/>
    <property type="match status" value="1"/>
</dbReference>
<dbReference type="AlphaFoldDB" id="A0A4R6JC20"/>
<dbReference type="Proteomes" id="UP000294901">
    <property type="component" value="Unassembled WGS sequence"/>
</dbReference>
<dbReference type="InterPro" id="IPR027363">
    <property type="entry name" value="M1Pi_N"/>
</dbReference>
<dbReference type="InterPro" id="IPR042529">
    <property type="entry name" value="IF_2B-like_C"/>
</dbReference>
<gene>
    <name evidence="2" type="ORF">C8E87_8329</name>
</gene>
<dbReference type="GO" id="GO:0046523">
    <property type="term" value="F:S-methyl-5-thioribose-1-phosphate isomerase activity"/>
    <property type="evidence" value="ECO:0007669"/>
    <property type="project" value="TreeGrafter"/>
</dbReference>
<dbReference type="Pfam" id="PF01008">
    <property type="entry name" value="IF-2B"/>
    <property type="match status" value="1"/>
</dbReference>
<comment type="similarity">
    <text evidence="1">Belongs to the eIF-2B alpha/beta/delta subunits family.</text>
</comment>
<dbReference type="OrthoDB" id="9803436at2"/>
<keyword evidence="2" id="KW-0413">Isomerase</keyword>
<comment type="caution">
    <text evidence="2">The sequence shown here is derived from an EMBL/GenBank/DDBJ whole genome shotgun (WGS) entry which is preliminary data.</text>
</comment>